<protein>
    <submittedName>
        <fullName evidence="2">Uncharacterized protein</fullName>
    </submittedName>
</protein>
<evidence type="ECO:0000313" key="3">
    <source>
        <dbReference type="Proteomes" id="UP000177625"/>
    </source>
</evidence>
<accession>A0A1E1MUU0</accession>
<sequence>MLQMMNEKGETLQASPDGRSAEAVHFVEATATATPEELSDHTFLNRSGSAEILTPLRTLVHLLVSKDVHLDKHSERRLE</sequence>
<evidence type="ECO:0000256" key="1">
    <source>
        <dbReference type="SAM" id="MobiDB-lite"/>
    </source>
</evidence>
<name>A0A1E1MUU0_RHYSE</name>
<dbReference type="Proteomes" id="UP000177625">
    <property type="component" value="Unassembled WGS sequence"/>
</dbReference>
<evidence type="ECO:0000313" key="2">
    <source>
        <dbReference type="EMBL" id="CZT52854.1"/>
    </source>
</evidence>
<gene>
    <name evidence="2" type="ORF">RSE6_14243</name>
</gene>
<organism evidence="2 3">
    <name type="scientific">Rhynchosporium secalis</name>
    <name type="common">Barley scald fungus</name>
    <dbReference type="NCBI Taxonomy" id="38038"/>
    <lineage>
        <taxon>Eukaryota</taxon>
        <taxon>Fungi</taxon>
        <taxon>Dikarya</taxon>
        <taxon>Ascomycota</taxon>
        <taxon>Pezizomycotina</taxon>
        <taxon>Leotiomycetes</taxon>
        <taxon>Helotiales</taxon>
        <taxon>Ploettnerulaceae</taxon>
        <taxon>Rhynchosporium</taxon>
    </lineage>
</organism>
<proteinExistence type="predicted"/>
<reference evidence="3" key="1">
    <citation type="submission" date="2016-03" db="EMBL/GenBank/DDBJ databases">
        <authorList>
            <person name="Guldener U."/>
        </authorList>
    </citation>
    <scope>NUCLEOTIDE SEQUENCE [LARGE SCALE GENOMIC DNA]</scope>
</reference>
<dbReference type="AlphaFoldDB" id="A0A1E1MUU0"/>
<keyword evidence="3" id="KW-1185">Reference proteome</keyword>
<feature type="region of interest" description="Disordered" evidence="1">
    <location>
        <begin position="1"/>
        <end position="21"/>
    </location>
</feature>
<dbReference type="EMBL" id="FJVC01000643">
    <property type="protein sequence ID" value="CZT52854.1"/>
    <property type="molecule type" value="Genomic_DNA"/>
</dbReference>